<evidence type="ECO:0000313" key="3">
    <source>
        <dbReference type="EMBL" id="OIW22199.1"/>
    </source>
</evidence>
<evidence type="ECO:0000256" key="1">
    <source>
        <dbReference type="SAM" id="MobiDB-lite"/>
    </source>
</evidence>
<accession>A0A1J7I3J8</accession>
<organism evidence="3 4">
    <name type="scientific">Coniochaeta ligniaria NRRL 30616</name>
    <dbReference type="NCBI Taxonomy" id="1408157"/>
    <lineage>
        <taxon>Eukaryota</taxon>
        <taxon>Fungi</taxon>
        <taxon>Dikarya</taxon>
        <taxon>Ascomycota</taxon>
        <taxon>Pezizomycotina</taxon>
        <taxon>Sordariomycetes</taxon>
        <taxon>Sordariomycetidae</taxon>
        <taxon>Coniochaetales</taxon>
        <taxon>Coniochaetaceae</taxon>
        <taxon>Coniochaeta</taxon>
    </lineage>
</organism>
<keyword evidence="2" id="KW-0732">Signal</keyword>
<feature type="signal peptide" evidence="2">
    <location>
        <begin position="1"/>
        <end position="19"/>
    </location>
</feature>
<sequence>MRFTTALLPVSALLRLASAAGFPFADPRSLIARAESEAGLTRHGTDPEQLRASTASAVTPLDVDTGRKAER</sequence>
<name>A0A1J7I3J8_9PEZI</name>
<dbReference type="EMBL" id="KV875138">
    <property type="protein sequence ID" value="OIW22199.1"/>
    <property type="molecule type" value="Genomic_DNA"/>
</dbReference>
<protein>
    <submittedName>
        <fullName evidence="3">Uncharacterized protein</fullName>
    </submittedName>
</protein>
<gene>
    <name evidence="3" type="ORF">CONLIGDRAFT_687773</name>
</gene>
<reference evidence="3 4" key="1">
    <citation type="submission" date="2016-10" db="EMBL/GenBank/DDBJ databases">
        <title>Draft genome sequence of Coniochaeta ligniaria NRRL30616, a lignocellulolytic fungus for bioabatement of inhibitors in plant biomass hydrolysates.</title>
        <authorList>
            <consortium name="DOE Joint Genome Institute"/>
            <person name="Jimenez D.J."/>
            <person name="Hector R.E."/>
            <person name="Riley R."/>
            <person name="Sun H."/>
            <person name="Grigoriev I.V."/>
            <person name="Van Elsas J.D."/>
            <person name="Nichols N.N."/>
        </authorList>
    </citation>
    <scope>NUCLEOTIDE SEQUENCE [LARGE SCALE GENOMIC DNA]</scope>
    <source>
        <strain evidence="3 4">NRRL 30616</strain>
    </source>
</reference>
<feature type="chain" id="PRO_5009644870" evidence="2">
    <location>
        <begin position="20"/>
        <end position="71"/>
    </location>
</feature>
<feature type="region of interest" description="Disordered" evidence="1">
    <location>
        <begin position="37"/>
        <end position="71"/>
    </location>
</feature>
<evidence type="ECO:0000313" key="4">
    <source>
        <dbReference type="Proteomes" id="UP000182658"/>
    </source>
</evidence>
<evidence type="ECO:0000256" key="2">
    <source>
        <dbReference type="SAM" id="SignalP"/>
    </source>
</evidence>
<dbReference type="InParanoid" id="A0A1J7I3J8"/>
<proteinExistence type="predicted"/>
<dbReference type="AlphaFoldDB" id="A0A1J7I3J8"/>
<keyword evidence="4" id="KW-1185">Reference proteome</keyword>
<dbReference type="Proteomes" id="UP000182658">
    <property type="component" value="Unassembled WGS sequence"/>
</dbReference>